<dbReference type="AlphaFoldDB" id="X1SVR0"/>
<proteinExistence type="predicted"/>
<dbReference type="NCBIfam" id="TIGR01409">
    <property type="entry name" value="TAT_signal_seq"/>
    <property type="match status" value="1"/>
</dbReference>
<name>X1SVR0_9ZZZZ</name>
<feature type="non-terminal residue" evidence="1">
    <location>
        <position position="55"/>
    </location>
</feature>
<dbReference type="InterPro" id="IPR019546">
    <property type="entry name" value="TAT_signal_bac_arc"/>
</dbReference>
<dbReference type="EMBL" id="BARW01024886">
    <property type="protein sequence ID" value="GAI97023.1"/>
    <property type="molecule type" value="Genomic_DNA"/>
</dbReference>
<comment type="caution">
    <text evidence="1">The sequence shown here is derived from an EMBL/GenBank/DDBJ whole genome shotgun (WGS) entry which is preliminary data.</text>
</comment>
<evidence type="ECO:0000313" key="1">
    <source>
        <dbReference type="EMBL" id="GAI97023.1"/>
    </source>
</evidence>
<sequence>MKKENKLDRRDFLKRSAVAAAAFTIVPRHVLGGVGFIAPSDEITKAIIGCGNICK</sequence>
<dbReference type="InterPro" id="IPR006311">
    <property type="entry name" value="TAT_signal"/>
</dbReference>
<accession>X1SVR0</accession>
<reference evidence="1" key="1">
    <citation type="journal article" date="2014" name="Front. Microbiol.">
        <title>High frequency of phylogenetically diverse reductive dehalogenase-homologous genes in deep subseafloor sedimentary metagenomes.</title>
        <authorList>
            <person name="Kawai M."/>
            <person name="Futagami T."/>
            <person name="Toyoda A."/>
            <person name="Takaki Y."/>
            <person name="Nishi S."/>
            <person name="Hori S."/>
            <person name="Arai W."/>
            <person name="Tsubouchi T."/>
            <person name="Morono Y."/>
            <person name="Uchiyama I."/>
            <person name="Ito T."/>
            <person name="Fujiyama A."/>
            <person name="Inagaki F."/>
            <person name="Takami H."/>
        </authorList>
    </citation>
    <scope>NUCLEOTIDE SEQUENCE</scope>
    <source>
        <strain evidence="1">Expedition CK06-06</strain>
    </source>
</reference>
<evidence type="ECO:0008006" key="2">
    <source>
        <dbReference type="Google" id="ProtNLM"/>
    </source>
</evidence>
<protein>
    <recommendedName>
        <fullName evidence="2">Twin-arginine translocation signal domain-containing protein</fullName>
    </recommendedName>
</protein>
<gene>
    <name evidence="1" type="ORF">S12H4_40924</name>
</gene>
<dbReference type="PROSITE" id="PS51318">
    <property type="entry name" value="TAT"/>
    <property type="match status" value="1"/>
</dbReference>
<organism evidence="1">
    <name type="scientific">marine sediment metagenome</name>
    <dbReference type="NCBI Taxonomy" id="412755"/>
    <lineage>
        <taxon>unclassified sequences</taxon>
        <taxon>metagenomes</taxon>
        <taxon>ecological metagenomes</taxon>
    </lineage>
</organism>